<feature type="domain" description="EGF-like" evidence="14">
    <location>
        <begin position="415"/>
        <end position="451"/>
    </location>
</feature>
<dbReference type="Gene3D" id="2.10.25.10">
    <property type="entry name" value="Laminin"/>
    <property type="match status" value="6"/>
</dbReference>
<proteinExistence type="predicted"/>
<dbReference type="SMART" id="SM00181">
    <property type="entry name" value="EGF"/>
    <property type="match status" value="7"/>
</dbReference>
<keyword evidence="6" id="KW-0677">Repeat</keyword>
<keyword evidence="11" id="KW-0325">Glycoprotein</keyword>
<comment type="caution">
    <text evidence="12">Lacks conserved residue(s) required for the propagation of feature annotation.</text>
</comment>
<dbReference type="FunFam" id="2.10.25.10:FF:000321">
    <property type="entry name" value="Protein delta homolog 1"/>
    <property type="match status" value="1"/>
</dbReference>
<dbReference type="PROSITE" id="PS50026">
    <property type="entry name" value="EGF_3"/>
    <property type="match status" value="7"/>
</dbReference>
<gene>
    <name evidence="15" type="ORF">CAPTEDRAFT_223657</name>
</gene>
<evidence type="ECO:0000256" key="13">
    <source>
        <dbReference type="SAM" id="SignalP"/>
    </source>
</evidence>
<feature type="disulfide bond" evidence="12">
    <location>
        <begin position="365"/>
        <end position="374"/>
    </location>
</feature>
<feature type="domain" description="EGF-like" evidence="14">
    <location>
        <begin position="181"/>
        <end position="219"/>
    </location>
</feature>
<evidence type="ECO:0000256" key="8">
    <source>
        <dbReference type="ARBA" id="ARBA00022989"/>
    </source>
</evidence>
<dbReference type="Pfam" id="PF00008">
    <property type="entry name" value="EGF"/>
    <property type="match status" value="4"/>
</dbReference>
<feature type="disulfide bond" evidence="12">
    <location>
        <begin position="327"/>
        <end position="336"/>
    </location>
</feature>
<dbReference type="Proteomes" id="UP000014760">
    <property type="component" value="Unassembled WGS sequence"/>
</dbReference>
<keyword evidence="9" id="KW-0472">Membrane</keyword>
<keyword evidence="8" id="KW-1133">Transmembrane helix</keyword>
<dbReference type="InterPro" id="IPR049883">
    <property type="entry name" value="NOTCH1_EGF-like"/>
</dbReference>
<reference evidence="16" key="3">
    <citation type="submission" date="2015-06" db="UniProtKB">
        <authorList>
            <consortium name="EnsemblMetazoa"/>
        </authorList>
    </citation>
    <scope>IDENTIFICATION</scope>
</reference>
<feature type="disulfide bond" evidence="12">
    <location>
        <begin position="306"/>
        <end position="316"/>
    </location>
</feature>
<feature type="disulfide bond" evidence="12">
    <location>
        <begin position="190"/>
        <end position="207"/>
    </location>
</feature>
<dbReference type="OrthoDB" id="283575at2759"/>
<dbReference type="InterPro" id="IPR001881">
    <property type="entry name" value="EGF-like_Ca-bd_dom"/>
</dbReference>
<dbReference type="PANTHER" id="PTHR24049">
    <property type="entry name" value="CRUMBS FAMILY MEMBER"/>
    <property type="match status" value="1"/>
</dbReference>
<dbReference type="InterPro" id="IPR000152">
    <property type="entry name" value="EGF-type_Asp/Asn_hydroxyl_site"/>
</dbReference>
<evidence type="ECO:0000256" key="10">
    <source>
        <dbReference type="ARBA" id="ARBA00023157"/>
    </source>
</evidence>
<feature type="signal peptide" evidence="13">
    <location>
        <begin position="1"/>
        <end position="18"/>
    </location>
</feature>
<feature type="disulfide bond" evidence="12">
    <location>
        <begin position="209"/>
        <end position="218"/>
    </location>
</feature>
<dbReference type="AlphaFoldDB" id="R7UTG1"/>
<evidence type="ECO:0000256" key="12">
    <source>
        <dbReference type="PROSITE-ProRule" id="PRU00076"/>
    </source>
</evidence>
<keyword evidence="2" id="KW-1003">Cell membrane</keyword>
<dbReference type="HOGENOM" id="CLU_543196_0_0_1"/>
<dbReference type="SMART" id="SM00179">
    <property type="entry name" value="EGF_CA"/>
    <property type="match status" value="6"/>
</dbReference>
<feature type="domain" description="EGF-like" evidence="14">
    <location>
        <begin position="302"/>
        <end position="337"/>
    </location>
</feature>
<evidence type="ECO:0000256" key="9">
    <source>
        <dbReference type="ARBA" id="ARBA00023136"/>
    </source>
</evidence>
<feature type="chain" id="PRO_5008788351" description="EGF-like domain-containing protein" evidence="13">
    <location>
        <begin position="19"/>
        <end position="502"/>
    </location>
</feature>
<keyword evidence="4" id="KW-0812">Transmembrane</keyword>
<keyword evidence="3 12" id="KW-0245">EGF-like domain</keyword>
<protein>
    <recommendedName>
        <fullName evidence="14">EGF-like domain-containing protein</fullName>
    </recommendedName>
</protein>
<feature type="domain" description="EGF-like" evidence="14">
    <location>
        <begin position="339"/>
        <end position="375"/>
    </location>
</feature>
<accession>R7UTG1</accession>
<dbReference type="InterPro" id="IPR051022">
    <property type="entry name" value="Notch_Cell-Fate_Det"/>
</dbReference>
<dbReference type="CDD" id="cd00054">
    <property type="entry name" value="EGF_CA"/>
    <property type="match status" value="5"/>
</dbReference>
<dbReference type="InterPro" id="IPR000742">
    <property type="entry name" value="EGF"/>
</dbReference>
<dbReference type="PROSITE" id="PS01186">
    <property type="entry name" value="EGF_2"/>
    <property type="match status" value="6"/>
</dbReference>
<feature type="disulfide bond" evidence="12">
    <location>
        <begin position="403"/>
        <end position="412"/>
    </location>
</feature>
<keyword evidence="10 12" id="KW-1015">Disulfide bond</keyword>
<dbReference type="EnsemblMetazoa" id="CapteT223657">
    <property type="protein sequence ID" value="CapteP223657"/>
    <property type="gene ID" value="CapteG223657"/>
</dbReference>
<feature type="disulfide bond" evidence="12">
    <location>
        <begin position="441"/>
        <end position="450"/>
    </location>
</feature>
<evidence type="ECO:0000256" key="1">
    <source>
        <dbReference type="ARBA" id="ARBA00004251"/>
    </source>
</evidence>
<keyword evidence="5 13" id="KW-0732">Signal</keyword>
<dbReference type="FunFam" id="2.10.25.10:FF:000122">
    <property type="entry name" value="Protein crumbs homolog 2"/>
    <property type="match status" value="1"/>
</dbReference>
<dbReference type="Pfam" id="PF07645">
    <property type="entry name" value="EGF_CA"/>
    <property type="match status" value="1"/>
</dbReference>
<dbReference type="OMA" id="CECEDAY"/>
<evidence type="ECO:0000256" key="4">
    <source>
        <dbReference type="ARBA" id="ARBA00022692"/>
    </source>
</evidence>
<dbReference type="FunFam" id="2.10.25.10:FF:000279">
    <property type="entry name" value="Neurogenic locus notch 1"/>
    <property type="match status" value="1"/>
</dbReference>
<dbReference type="FunFam" id="2.10.25.10:FF:000472">
    <property type="entry name" value="Uncharacterized protein, isoform A"/>
    <property type="match status" value="1"/>
</dbReference>
<dbReference type="STRING" id="283909.R7UTG1"/>
<evidence type="ECO:0000256" key="7">
    <source>
        <dbReference type="ARBA" id="ARBA00022837"/>
    </source>
</evidence>
<evidence type="ECO:0000256" key="3">
    <source>
        <dbReference type="ARBA" id="ARBA00022536"/>
    </source>
</evidence>
<dbReference type="PRINTS" id="PR00010">
    <property type="entry name" value="EGFBLOOD"/>
</dbReference>
<dbReference type="EMBL" id="KB298217">
    <property type="protein sequence ID" value="ELU09448.1"/>
    <property type="molecule type" value="Genomic_DNA"/>
</dbReference>
<dbReference type="FunFam" id="2.10.25.10:FF:000391">
    <property type="entry name" value="Weary, isoform C"/>
    <property type="match status" value="1"/>
</dbReference>
<reference evidence="15 17" key="2">
    <citation type="journal article" date="2013" name="Nature">
        <title>Insights into bilaterian evolution from three spiralian genomes.</title>
        <authorList>
            <person name="Simakov O."/>
            <person name="Marletaz F."/>
            <person name="Cho S.J."/>
            <person name="Edsinger-Gonzales E."/>
            <person name="Havlak P."/>
            <person name="Hellsten U."/>
            <person name="Kuo D.H."/>
            <person name="Larsson T."/>
            <person name="Lv J."/>
            <person name="Arendt D."/>
            <person name="Savage R."/>
            <person name="Osoegawa K."/>
            <person name="de Jong P."/>
            <person name="Grimwood J."/>
            <person name="Chapman J.A."/>
            <person name="Shapiro H."/>
            <person name="Aerts A."/>
            <person name="Otillar R.P."/>
            <person name="Terry A.Y."/>
            <person name="Boore J.L."/>
            <person name="Grigoriev I.V."/>
            <person name="Lindberg D.R."/>
            <person name="Seaver E.C."/>
            <person name="Weisblat D.A."/>
            <person name="Putnam N.H."/>
            <person name="Rokhsar D.S."/>
        </authorList>
    </citation>
    <scope>NUCLEOTIDE SEQUENCE</scope>
    <source>
        <strain evidence="15 17">I ESC-2004</strain>
    </source>
</reference>
<reference evidence="17" key="1">
    <citation type="submission" date="2012-12" db="EMBL/GenBank/DDBJ databases">
        <authorList>
            <person name="Hellsten U."/>
            <person name="Grimwood J."/>
            <person name="Chapman J.A."/>
            <person name="Shapiro H."/>
            <person name="Aerts A."/>
            <person name="Otillar R.P."/>
            <person name="Terry A.Y."/>
            <person name="Boore J.L."/>
            <person name="Simakov O."/>
            <person name="Marletaz F."/>
            <person name="Cho S.-J."/>
            <person name="Edsinger-Gonzales E."/>
            <person name="Havlak P."/>
            <person name="Kuo D.-H."/>
            <person name="Larsson T."/>
            <person name="Lv J."/>
            <person name="Arendt D."/>
            <person name="Savage R."/>
            <person name="Osoegawa K."/>
            <person name="de Jong P."/>
            <person name="Lindberg D.R."/>
            <person name="Seaver E.C."/>
            <person name="Weisblat D.A."/>
            <person name="Putnam N.H."/>
            <person name="Grigoriev I.V."/>
            <person name="Rokhsar D.S."/>
        </authorList>
    </citation>
    <scope>NUCLEOTIDE SEQUENCE</scope>
    <source>
        <strain evidence="17">I ESC-2004</strain>
    </source>
</reference>
<evidence type="ECO:0000256" key="6">
    <source>
        <dbReference type="ARBA" id="ARBA00022737"/>
    </source>
</evidence>
<dbReference type="PROSITE" id="PS00010">
    <property type="entry name" value="ASX_HYDROXYL"/>
    <property type="match status" value="4"/>
</dbReference>
<dbReference type="GO" id="GO:0005509">
    <property type="term" value="F:calcium ion binding"/>
    <property type="evidence" value="ECO:0007669"/>
    <property type="project" value="InterPro"/>
</dbReference>
<comment type="subcellular location">
    <subcellularLocation>
        <location evidence="1">Cell membrane</location>
        <topology evidence="1">Single-pass type I membrane protein</topology>
    </subcellularLocation>
</comment>
<keyword evidence="7" id="KW-0106">Calcium</keyword>
<evidence type="ECO:0000256" key="2">
    <source>
        <dbReference type="ARBA" id="ARBA00022475"/>
    </source>
</evidence>
<feature type="domain" description="EGF-like" evidence="14">
    <location>
        <begin position="264"/>
        <end position="300"/>
    </location>
</feature>
<feature type="disulfide bond" evidence="12">
    <location>
        <begin position="251"/>
        <end position="260"/>
    </location>
</feature>
<dbReference type="InterPro" id="IPR018097">
    <property type="entry name" value="EGF_Ca-bd_CS"/>
</dbReference>
<evidence type="ECO:0000256" key="11">
    <source>
        <dbReference type="ARBA" id="ARBA00023180"/>
    </source>
</evidence>
<dbReference type="PANTHER" id="PTHR24049:SF35">
    <property type="entry name" value="EGF-LIKE DOMAIN-CONTAINING PROTEIN"/>
    <property type="match status" value="1"/>
</dbReference>
<dbReference type="PROSITE" id="PS01187">
    <property type="entry name" value="EGF_CA"/>
    <property type="match status" value="2"/>
</dbReference>
<organism evidence="15">
    <name type="scientific">Capitella teleta</name>
    <name type="common">Polychaete worm</name>
    <dbReference type="NCBI Taxonomy" id="283909"/>
    <lineage>
        <taxon>Eukaryota</taxon>
        <taxon>Metazoa</taxon>
        <taxon>Spiralia</taxon>
        <taxon>Lophotrochozoa</taxon>
        <taxon>Annelida</taxon>
        <taxon>Polychaeta</taxon>
        <taxon>Sedentaria</taxon>
        <taxon>Scolecida</taxon>
        <taxon>Capitellidae</taxon>
        <taxon>Capitella</taxon>
    </lineage>
</organism>
<keyword evidence="17" id="KW-1185">Reference proteome</keyword>
<evidence type="ECO:0000313" key="16">
    <source>
        <dbReference type="EnsemblMetazoa" id="CapteP223657"/>
    </source>
</evidence>
<name>R7UTG1_CAPTE</name>
<dbReference type="InterPro" id="IPR009030">
    <property type="entry name" value="Growth_fac_rcpt_cys_sf"/>
</dbReference>
<evidence type="ECO:0000256" key="5">
    <source>
        <dbReference type="ARBA" id="ARBA00022729"/>
    </source>
</evidence>
<dbReference type="EMBL" id="AMQN01000974">
    <property type="status" value="NOT_ANNOTATED_CDS"/>
    <property type="molecule type" value="Genomic_DNA"/>
</dbReference>
<dbReference type="GO" id="GO:0005886">
    <property type="term" value="C:plasma membrane"/>
    <property type="evidence" value="ECO:0007669"/>
    <property type="project" value="UniProtKB-SubCell"/>
</dbReference>
<feature type="disulfide bond" evidence="12">
    <location>
        <begin position="290"/>
        <end position="299"/>
    </location>
</feature>
<dbReference type="GO" id="GO:0023052">
    <property type="term" value="P:signaling"/>
    <property type="evidence" value="ECO:0007669"/>
    <property type="project" value="UniProtKB-ARBA"/>
</dbReference>
<sequence length="502" mass="55599">MWSTAYCILVVVLTTVQGSNDTWSLPAAPNCKTSELPGSVVEWRESNSLSYSVEWSYGNGTCSSLNSCFDLGLDDADDQRLDAQITPLHIQPGDQVRFFASQNMDIPFAIFPHRVDEEGFINCDISRGKPIVPQPSKEPIAVLEEFLRPGVNYFITNRSDTLYQCRFGLRVNITVKIQKCNGPGGDPGKCWNQGRCLTSPLQTDFQCSCCNGFTGDYCFEEDGCATEPCLNGGSCVDLKGSQAPKKFACSCPQGWIGDRCETRVANQCVDAPCENNATCIGNADDYRCECPHGFTGHHCTVNIDDCATDPCDNGICVDQIGGYQCYCTPGYGGHNCDMKYSPCRSNPCKNNGYCIDRKGDYECHCDAGYTGPHCTQKVNLCGPSACFNATECIDNGNTFECVCAHGFKGHHCEIDINECEMKPCENGGKCLDAVGGYTCLCLREFQGKHCELYREALHHRCNIGWRPDTRPGRSRHLLLQSSRDLQGFHSWKMEKRRLRQTN</sequence>
<evidence type="ECO:0000313" key="17">
    <source>
        <dbReference type="Proteomes" id="UP000014760"/>
    </source>
</evidence>
<feature type="domain" description="EGF-like" evidence="14">
    <location>
        <begin position="220"/>
        <end position="261"/>
    </location>
</feature>
<dbReference type="SUPFAM" id="SSF57196">
    <property type="entry name" value="EGF/Laminin"/>
    <property type="match status" value="3"/>
</dbReference>
<dbReference type="SUPFAM" id="SSF57184">
    <property type="entry name" value="Growth factor receptor domain"/>
    <property type="match status" value="1"/>
</dbReference>
<dbReference type="PROSITE" id="PS00022">
    <property type="entry name" value="EGF_1"/>
    <property type="match status" value="7"/>
</dbReference>
<dbReference type="GO" id="GO:0007154">
    <property type="term" value="P:cell communication"/>
    <property type="evidence" value="ECO:0007669"/>
    <property type="project" value="UniProtKB-ARBA"/>
</dbReference>
<evidence type="ECO:0000259" key="14">
    <source>
        <dbReference type="PROSITE" id="PS50026"/>
    </source>
</evidence>
<evidence type="ECO:0000313" key="15">
    <source>
        <dbReference type="EMBL" id="ELU09448.1"/>
    </source>
</evidence>
<feature type="domain" description="EGF-like" evidence="14">
    <location>
        <begin position="377"/>
        <end position="413"/>
    </location>
</feature>